<dbReference type="SUPFAM" id="SSF51735">
    <property type="entry name" value="NAD(P)-binding Rossmann-fold domains"/>
    <property type="match status" value="1"/>
</dbReference>
<dbReference type="RefSeq" id="WP_084434326.1">
    <property type="nucleotide sequence ID" value="NZ_FWXV01000015.1"/>
</dbReference>
<evidence type="ECO:0000259" key="2">
    <source>
        <dbReference type="Pfam" id="PF03807"/>
    </source>
</evidence>
<name>A0A1Y5Y730_KIBAR</name>
<evidence type="ECO:0000313" key="3">
    <source>
        <dbReference type="EMBL" id="SMD26603.1"/>
    </source>
</evidence>
<gene>
    <name evidence="3" type="ORF">SAMN05661093_10186</name>
</gene>
<dbReference type="GO" id="GO:0016491">
    <property type="term" value="F:oxidoreductase activity"/>
    <property type="evidence" value="ECO:0007669"/>
    <property type="project" value="UniProtKB-KW"/>
</dbReference>
<dbReference type="PANTHER" id="PTHR14239:SF10">
    <property type="entry name" value="REDUCTASE"/>
    <property type="match status" value="1"/>
</dbReference>
<keyword evidence="4" id="KW-1185">Reference proteome</keyword>
<accession>A0A1Y5Y730</accession>
<sequence length="212" mass="21622">MRIAIIGAGNVGGALSAAAVKAGHQVTVTAKNVDHAAKVAADTGATAAESNEKAAESADVVVLAIPGDVVPEVAAQLKDTVAGKVVVDATNPLNATFSDLVIEGVSGGSDLQSRIPQARVVKAFNTILAARHATPQENGVPLDAYFAGDDAQAKATVEELVRSLGYRPVDAGGLRLARALEEMALLNIVLNAGNGWVWQSAWQLVGPTDAAQ</sequence>
<keyword evidence="1" id="KW-0560">Oxidoreductase</keyword>
<proteinExistence type="predicted"/>
<organism evidence="3 4">
    <name type="scientific">Kibdelosporangium aridum</name>
    <dbReference type="NCBI Taxonomy" id="2030"/>
    <lineage>
        <taxon>Bacteria</taxon>
        <taxon>Bacillati</taxon>
        <taxon>Actinomycetota</taxon>
        <taxon>Actinomycetes</taxon>
        <taxon>Pseudonocardiales</taxon>
        <taxon>Pseudonocardiaceae</taxon>
        <taxon>Kibdelosporangium</taxon>
    </lineage>
</organism>
<dbReference type="InterPro" id="IPR051267">
    <property type="entry name" value="STEAP_metalloreductase"/>
</dbReference>
<evidence type="ECO:0000313" key="4">
    <source>
        <dbReference type="Proteomes" id="UP000192674"/>
    </source>
</evidence>
<dbReference type="OrthoDB" id="5738121at2"/>
<dbReference type="EMBL" id="FWXV01000015">
    <property type="protein sequence ID" value="SMD26603.1"/>
    <property type="molecule type" value="Genomic_DNA"/>
</dbReference>
<protein>
    <recommendedName>
        <fullName evidence="2">Pyrroline-5-carboxylate reductase catalytic N-terminal domain-containing protein</fullName>
    </recommendedName>
</protein>
<dbReference type="PANTHER" id="PTHR14239">
    <property type="entry name" value="DUDULIN-RELATED"/>
    <property type="match status" value="1"/>
</dbReference>
<dbReference type="Pfam" id="PF03807">
    <property type="entry name" value="F420_oxidored"/>
    <property type="match status" value="1"/>
</dbReference>
<evidence type="ECO:0000256" key="1">
    <source>
        <dbReference type="ARBA" id="ARBA00023002"/>
    </source>
</evidence>
<dbReference type="Proteomes" id="UP000192674">
    <property type="component" value="Unassembled WGS sequence"/>
</dbReference>
<feature type="domain" description="Pyrroline-5-carboxylate reductase catalytic N-terminal" evidence="2">
    <location>
        <begin position="2"/>
        <end position="92"/>
    </location>
</feature>
<dbReference type="InterPro" id="IPR036291">
    <property type="entry name" value="NAD(P)-bd_dom_sf"/>
</dbReference>
<reference evidence="3 4" key="1">
    <citation type="submission" date="2017-04" db="EMBL/GenBank/DDBJ databases">
        <authorList>
            <person name="Afonso C.L."/>
            <person name="Miller P.J."/>
            <person name="Scott M.A."/>
            <person name="Spackman E."/>
            <person name="Goraichik I."/>
            <person name="Dimitrov K.M."/>
            <person name="Suarez D.L."/>
            <person name="Swayne D.E."/>
        </authorList>
    </citation>
    <scope>NUCLEOTIDE SEQUENCE [LARGE SCALE GENOMIC DNA]</scope>
    <source>
        <strain evidence="3 4">DSM 43828</strain>
    </source>
</reference>
<dbReference type="Gene3D" id="3.40.50.720">
    <property type="entry name" value="NAD(P)-binding Rossmann-like Domain"/>
    <property type="match status" value="1"/>
</dbReference>
<dbReference type="InterPro" id="IPR028939">
    <property type="entry name" value="P5C_Rdtase_cat_N"/>
</dbReference>
<dbReference type="AlphaFoldDB" id="A0A1Y5Y730"/>